<dbReference type="Pfam" id="PF00013">
    <property type="entry name" value="KH_1"/>
    <property type="match status" value="1"/>
</dbReference>
<dbReference type="Gene3D" id="1.10.3210.10">
    <property type="entry name" value="Hypothetical protein af1432"/>
    <property type="match status" value="1"/>
</dbReference>
<dbReference type="InterPro" id="IPR006674">
    <property type="entry name" value="HD_domain"/>
</dbReference>
<dbReference type="InterPro" id="IPR004088">
    <property type="entry name" value="KH_dom_type_1"/>
</dbReference>
<dbReference type="KEGG" id="mpf:MPUT_0420"/>
<dbReference type="PROSITE" id="PS51831">
    <property type="entry name" value="HD"/>
    <property type="match status" value="1"/>
</dbReference>
<dbReference type="SMART" id="SM00471">
    <property type="entry name" value="HDc"/>
    <property type="match status" value="1"/>
</dbReference>
<evidence type="ECO:0000256" key="5">
    <source>
        <dbReference type="HAMAP-Rule" id="MF_00335"/>
    </source>
</evidence>
<comment type="function">
    <text evidence="5">Endoribonuclease that initiates mRNA decay.</text>
</comment>
<dbReference type="AlphaFoldDB" id="A0A7U3ZSP2"/>
<keyword evidence="3 5" id="KW-0378">Hydrolase</keyword>
<keyword evidence="5" id="KW-0812">Transmembrane</keyword>
<keyword evidence="5" id="KW-1133">Transmembrane helix</keyword>
<feature type="transmembrane region" description="Helical" evidence="5">
    <location>
        <begin position="6"/>
        <end position="30"/>
    </location>
</feature>
<dbReference type="InterPro" id="IPR036612">
    <property type="entry name" value="KH_dom_type_1_sf"/>
</dbReference>
<evidence type="ECO:0000256" key="3">
    <source>
        <dbReference type="ARBA" id="ARBA00022801"/>
    </source>
</evidence>
<dbReference type="RefSeq" id="WP_014035149.1">
    <property type="nucleotide sequence ID" value="NC_015946.1"/>
</dbReference>
<dbReference type="CDD" id="cd00077">
    <property type="entry name" value="HDc"/>
    <property type="match status" value="1"/>
</dbReference>
<dbReference type="CDD" id="cd22431">
    <property type="entry name" value="KH-I_RNaseY"/>
    <property type="match status" value="1"/>
</dbReference>
<dbReference type="NCBIfam" id="TIGR00277">
    <property type="entry name" value="HDIG"/>
    <property type="match status" value="1"/>
</dbReference>
<evidence type="ECO:0000313" key="9">
    <source>
        <dbReference type="EMBL" id="AEM68793.1"/>
    </source>
</evidence>
<dbReference type="NCBIfam" id="TIGR03319">
    <property type="entry name" value="RNase_Y"/>
    <property type="match status" value="1"/>
</dbReference>
<dbReference type="Gene3D" id="3.30.1370.10">
    <property type="entry name" value="K Homology domain, type 1"/>
    <property type="match status" value="1"/>
</dbReference>
<dbReference type="Pfam" id="PF12072">
    <property type="entry name" value="RNase_Y_N"/>
    <property type="match status" value="1"/>
</dbReference>
<accession>A0A7U3ZSP2</accession>
<protein>
    <recommendedName>
        <fullName evidence="5 6">Ribonuclease Y</fullName>
        <shortName evidence="5">RNase Y</shortName>
        <ecNumber evidence="5 6">3.1.-.-</ecNumber>
    </recommendedName>
</protein>
<dbReference type="InterPro" id="IPR017705">
    <property type="entry name" value="Ribonuclease_Y"/>
</dbReference>
<dbReference type="InterPro" id="IPR006675">
    <property type="entry name" value="HDIG_dom"/>
</dbReference>
<evidence type="ECO:0000256" key="7">
    <source>
        <dbReference type="SAM" id="Coils"/>
    </source>
</evidence>
<keyword evidence="2 5" id="KW-0255">Endonuclease</keyword>
<dbReference type="PANTHER" id="PTHR12826">
    <property type="entry name" value="RIBONUCLEASE Y"/>
    <property type="match status" value="1"/>
</dbReference>
<dbReference type="SUPFAM" id="SSF54791">
    <property type="entry name" value="Eukaryotic type KH-domain (KH-domain type I)"/>
    <property type="match status" value="1"/>
</dbReference>
<dbReference type="SUPFAM" id="SSF109604">
    <property type="entry name" value="HD-domain/PDEase-like"/>
    <property type="match status" value="1"/>
</dbReference>
<feature type="domain" description="HD" evidence="8">
    <location>
        <begin position="324"/>
        <end position="417"/>
    </location>
</feature>
<dbReference type="InterPro" id="IPR003607">
    <property type="entry name" value="HD/PDEase_dom"/>
</dbReference>
<evidence type="ECO:0000256" key="6">
    <source>
        <dbReference type="NCBIfam" id="TIGR03319"/>
    </source>
</evidence>
<dbReference type="EC" id="3.1.-.-" evidence="5 6"/>
<dbReference type="InterPro" id="IPR022711">
    <property type="entry name" value="RNase_Y_N"/>
</dbReference>
<feature type="coiled-coil region" evidence="7">
    <location>
        <begin position="29"/>
        <end position="124"/>
    </location>
</feature>
<evidence type="ECO:0000313" key="10">
    <source>
        <dbReference type="Proteomes" id="UP000008907"/>
    </source>
</evidence>
<organism evidence="9 10">
    <name type="scientific">Mycoplasma putrefaciens (strain ATCC 15718 / NCTC 10155 / C30 KS-1 / KS-1)</name>
    <dbReference type="NCBI Taxonomy" id="743965"/>
    <lineage>
        <taxon>Bacteria</taxon>
        <taxon>Bacillati</taxon>
        <taxon>Mycoplasmatota</taxon>
        <taxon>Mollicutes</taxon>
        <taxon>Mycoplasmataceae</taxon>
        <taxon>Mycoplasma</taxon>
    </lineage>
</organism>
<dbReference type="GO" id="GO:0003723">
    <property type="term" value="F:RNA binding"/>
    <property type="evidence" value="ECO:0007669"/>
    <property type="project" value="UniProtKB-UniRule"/>
</dbReference>
<dbReference type="GO" id="GO:0004521">
    <property type="term" value="F:RNA endonuclease activity"/>
    <property type="evidence" value="ECO:0007669"/>
    <property type="project" value="UniProtKB-UniRule"/>
</dbReference>
<comment type="subcellular location">
    <subcellularLocation>
        <location evidence="5">Cell membrane</location>
        <topology evidence="5">Single-pass membrane protein</topology>
    </subcellularLocation>
</comment>
<dbReference type="InterPro" id="IPR004087">
    <property type="entry name" value="KH_dom"/>
</dbReference>
<dbReference type="SMART" id="SM00322">
    <property type="entry name" value="KH"/>
    <property type="match status" value="1"/>
</dbReference>
<dbReference type="PROSITE" id="PS50084">
    <property type="entry name" value="KH_TYPE_1"/>
    <property type="match status" value="1"/>
</dbReference>
<evidence type="ECO:0000256" key="2">
    <source>
        <dbReference type="ARBA" id="ARBA00022759"/>
    </source>
</evidence>
<name>A0A7U3ZSP2_MYCPK</name>
<keyword evidence="5" id="KW-1003">Cell membrane</keyword>
<evidence type="ECO:0000259" key="8">
    <source>
        <dbReference type="PROSITE" id="PS51831"/>
    </source>
</evidence>
<keyword evidence="7" id="KW-0175">Coiled coil</keyword>
<evidence type="ECO:0000256" key="4">
    <source>
        <dbReference type="ARBA" id="ARBA00022884"/>
    </source>
</evidence>
<proteinExistence type="inferred from homology"/>
<dbReference type="PANTHER" id="PTHR12826:SF15">
    <property type="entry name" value="RIBONUCLEASE Y"/>
    <property type="match status" value="1"/>
</dbReference>
<gene>
    <name evidence="5" type="primary">rny</name>
    <name evidence="9" type="ordered locus">MPUT_0420</name>
</gene>
<keyword evidence="4 5" id="KW-0694">RNA-binding</keyword>
<reference evidence="9 10" key="1">
    <citation type="journal article" date="2011" name="J. Bacteriol.">
        <title>Genome Sequence of Mycoplasma putrefaciens Type Strain KS1.</title>
        <authorList>
            <person name="Calcutt M.J."/>
            <person name="Foecking M.F."/>
        </authorList>
    </citation>
    <scope>NUCLEOTIDE SEQUENCE [LARGE SCALE GENOMIC DNA]</scope>
    <source>
        <strain evidence="10">ATCC 15718 / NCTC 10155 / C30 KS-1 / KS-1</strain>
    </source>
</reference>
<evidence type="ECO:0000256" key="1">
    <source>
        <dbReference type="ARBA" id="ARBA00022722"/>
    </source>
</evidence>
<dbReference type="GO" id="GO:0006402">
    <property type="term" value="P:mRNA catabolic process"/>
    <property type="evidence" value="ECO:0007669"/>
    <property type="project" value="UniProtKB-UniRule"/>
</dbReference>
<comment type="similarity">
    <text evidence="5">Belongs to the RNase Y family.</text>
</comment>
<dbReference type="Pfam" id="PF01966">
    <property type="entry name" value="HD"/>
    <property type="match status" value="1"/>
</dbReference>
<sequence>MDKWELYLIIFACSMIVAQLAQWGIIWYLIKSKSRKQLVENRKKEAKLERKKIVADGYKEINDARNLFNKEVEIEKKELEKIRDKLELQALDVEQAKKTNQAKAQRIEARLLDLDKRRVQLDAKEDEIITGLENISKISQDQAKEILIKKMQDRCQVELGTILKNAEIEAHAKSKAIATQIMITAMERLKVDVVNQRTSNIVKLPNDDMKGRIIGKDGRNMKTFEQVGGVDIVIDETPNVITVSSFNPIRREIATRALENLISDGRIQPVKIEQELKKQEAEVDEIINESGIKTIEELKINDLDFELVKLIGKLRFRTSYGQNVLAHSIEVAKISGMIASELGLDANKAIRAGLLHDIGKALDFENQGSHVNLGAEIAKKYGEDEIIINAIESHHEDVEKTNEISAIVAIADTISASRPGARNNAIGEFVLRMHEIEKIGNQIPGVAKTYALQSGRQIRLIVDPVAVSDLELSLVLQQMTDAIKKQVVVPGEITITVIREKKEIQVLK</sequence>
<dbReference type="HAMAP" id="MF_00335">
    <property type="entry name" value="RNase_Y"/>
    <property type="match status" value="1"/>
</dbReference>
<dbReference type="EMBL" id="CP003021">
    <property type="protein sequence ID" value="AEM68793.1"/>
    <property type="molecule type" value="Genomic_DNA"/>
</dbReference>
<keyword evidence="5" id="KW-0472">Membrane</keyword>
<keyword evidence="1 5" id="KW-0540">Nuclease</keyword>
<dbReference type="GO" id="GO:0005886">
    <property type="term" value="C:plasma membrane"/>
    <property type="evidence" value="ECO:0007669"/>
    <property type="project" value="UniProtKB-SubCell"/>
</dbReference>
<dbReference type="Proteomes" id="UP000008907">
    <property type="component" value="Chromosome"/>
</dbReference>
<dbReference type="GO" id="GO:0016787">
    <property type="term" value="F:hydrolase activity"/>
    <property type="evidence" value="ECO:0007669"/>
    <property type="project" value="UniProtKB-KW"/>
</dbReference>